<proteinExistence type="predicted"/>
<dbReference type="SUPFAM" id="SSF55073">
    <property type="entry name" value="Nucleotide cyclase"/>
    <property type="match status" value="1"/>
</dbReference>
<dbReference type="SMART" id="SM00052">
    <property type="entry name" value="EAL"/>
    <property type="match status" value="1"/>
</dbReference>
<dbReference type="Pfam" id="PF00563">
    <property type="entry name" value="EAL"/>
    <property type="match status" value="1"/>
</dbReference>
<dbReference type="Proteomes" id="UP001236652">
    <property type="component" value="Chromosome"/>
</dbReference>
<evidence type="ECO:0000259" key="3">
    <source>
        <dbReference type="PROSITE" id="PS50887"/>
    </source>
</evidence>
<dbReference type="NCBIfam" id="TIGR00254">
    <property type="entry name" value="GGDEF"/>
    <property type="match status" value="1"/>
</dbReference>
<dbReference type="InterPro" id="IPR035965">
    <property type="entry name" value="PAS-like_dom_sf"/>
</dbReference>
<dbReference type="InterPro" id="IPR052155">
    <property type="entry name" value="Biofilm_reg_signaling"/>
</dbReference>
<dbReference type="PROSITE" id="PS50887">
    <property type="entry name" value="GGDEF"/>
    <property type="match status" value="1"/>
</dbReference>
<feature type="domain" description="PAS" evidence="1">
    <location>
        <begin position="128"/>
        <end position="182"/>
    </location>
</feature>
<dbReference type="Gene3D" id="3.30.450.20">
    <property type="entry name" value="PAS domain"/>
    <property type="match status" value="1"/>
</dbReference>
<evidence type="ECO:0000313" key="5">
    <source>
        <dbReference type="Proteomes" id="UP001236652"/>
    </source>
</evidence>
<dbReference type="InterPro" id="IPR029787">
    <property type="entry name" value="Nucleotide_cyclase"/>
</dbReference>
<dbReference type="CDD" id="cd01949">
    <property type="entry name" value="GGDEF"/>
    <property type="match status" value="1"/>
</dbReference>
<feature type="domain" description="GGDEF" evidence="3">
    <location>
        <begin position="263"/>
        <end position="396"/>
    </location>
</feature>
<dbReference type="Gene3D" id="3.30.70.270">
    <property type="match status" value="1"/>
</dbReference>
<reference evidence="4 5" key="1">
    <citation type="submission" date="2023-05" db="EMBL/GenBank/DDBJ databases">
        <title>Comparative genomics reveals the evidence of polycyclic aromatic hydrocarbons degradation in moderately halophilic genus Pontibacillus.</title>
        <authorList>
            <person name="Yang H."/>
            <person name="Qian Z."/>
        </authorList>
    </citation>
    <scope>NUCLEOTIDE SEQUENCE [LARGE SCALE GENOMIC DNA]</scope>
    <source>
        <strain evidence="5">HN14</strain>
    </source>
</reference>
<dbReference type="Pfam" id="PF13426">
    <property type="entry name" value="PAS_9"/>
    <property type="match status" value="1"/>
</dbReference>
<dbReference type="SMART" id="SM00091">
    <property type="entry name" value="PAS"/>
    <property type="match status" value="2"/>
</dbReference>
<evidence type="ECO:0000313" key="4">
    <source>
        <dbReference type="EMBL" id="WIF99750.1"/>
    </source>
</evidence>
<evidence type="ECO:0000259" key="1">
    <source>
        <dbReference type="PROSITE" id="PS50112"/>
    </source>
</evidence>
<name>A0ABY8V1D7_9BACI</name>
<dbReference type="SMART" id="SM00267">
    <property type="entry name" value="GGDEF"/>
    <property type="match status" value="1"/>
</dbReference>
<accession>A0ABY8V1D7</accession>
<dbReference type="CDD" id="cd00130">
    <property type="entry name" value="PAS"/>
    <property type="match status" value="1"/>
</dbReference>
<dbReference type="Gene3D" id="3.20.20.450">
    <property type="entry name" value="EAL domain"/>
    <property type="match status" value="1"/>
</dbReference>
<organism evidence="4 5">
    <name type="scientific">Pontibacillus chungwhensis</name>
    <dbReference type="NCBI Taxonomy" id="265426"/>
    <lineage>
        <taxon>Bacteria</taxon>
        <taxon>Bacillati</taxon>
        <taxon>Bacillota</taxon>
        <taxon>Bacilli</taxon>
        <taxon>Bacillales</taxon>
        <taxon>Bacillaceae</taxon>
        <taxon>Pontibacillus</taxon>
    </lineage>
</organism>
<dbReference type="PANTHER" id="PTHR44757:SF2">
    <property type="entry name" value="BIOFILM ARCHITECTURE MAINTENANCE PROTEIN MBAA"/>
    <property type="match status" value="1"/>
</dbReference>
<evidence type="ECO:0000259" key="2">
    <source>
        <dbReference type="PROSITE" id="PS50883"/>
    </source>
</evidence>
<dbReference type="PANTHER" id="PTHR44757">
    <property type="entry name" value="DIGUANYLATE CYCLASE DGCP"/>
    <property type="match status" value="1"/>
</dbReference>
<dbReference type="EMBL" id="CP126446">
    <property type="protein sequence ID" value="WIF99750.1"/>
    <property type="molecule type" value="Genomic_DNA"/>
</dbReference>
<feature type="domain" description="EAL" evidence="2">
    <location>
        <begin position="405"/>
        <end position="656"/>
    </location>
</feature>
<dbReference type="InterPro" id="IPR043128">
    <property type="entry name" value="Rev_trsase/Diguanyl_cyclase"/>
</dbReference>
<gene>
    <name evidence="4" type="ORF">QNI29_08870</name>
</gene>
<keyword evidence="5" id="KW-1185">Reference proteome</keyword>
<dbReference type="PROSITE" id="PS50883">
    <property type="entry name" value="EAL"/>
    <property type="match status" value="1"/>
</dbReference>
<dbReference type="RefSeq" id="WP_231416141.1">
    <property type="nucleotide sequence ID" value="NZ_CP126446.1"/>
</dbReference>
<dbReference type="InterPro" id="IPR001633">
    <property type="entry name" value="EAL_dom"/>
</dbReference>
<protein>
    <submittedName>
        <fullName evidence="4">EAL domain-containing protein</fullName>
    </submittedName>
</protein>
<dbReference type="SUPFAM" id="SSF55785">
    <property type="entry name" value="PYP-like sensor domain (PAS domain)"/>
    <property type="match status" value="1"/>
</dbReference>
<dbReference type="NCBIfam" id="TIGR00229">
    <property type="entry name" value="sensory_box"/>
    <property type="match status" value="1"/>
</dbReference>
<dbReference type="Pfam" id="PF00990">
    <property type="entry name" value="GGDEF"/>
    <property type="match status" value="1"/>
</dbReference>
<dbReference type="CDD" id="cd01948">
    <property type="entry name" value="EAL"/>
    <property type="match status" value="1"/>
</dbReference>
<sequence length="657" mass="75254">MSNPSSQSTLPVHLELLDHFQEALLFVDEDGEIVEGNQAAKDLLDLPGGHLSIFSYLDFEHLKEQEGVYVSTEVCDGSARQLQAKMIGVKENNRKLYCIMFHSSSFYEPISDLKKQLGQLMDSSLEGIVLHDKGMIVECDDTFATILGYESEELLQKSVFDIVDPNHYKFLRETINTIPKEPYEITAISKGGSRIHLEVMAHPYPYHNKLLRGAVIRDITERVENEKRIEFMAYYDELTDLPNRTYFLQELMSVIDQAYESGEMFAVYFMDIDYFKQINDTMGYVFGDKLLQSCALRLKGLQNEQTFLARMGGDEFLILQRHVTSKDKAEILAQDIINQFQDPIQIDDFELFTSVSIGISLYPEDGRDANELIKHADSAMNVIKEHYRNDYKMFESSISKDFKTILTMETELRKALKEGQFELHYQPQKNIVTGSIVGVEALLRWNHPKEGFISPGTFIPLAEKTGLILEIGEWVMYEACRQNKQWQDEGYNPIIVGVNLSAKQFHQNDLVDRVASILEKTGLDPSYLELEITESMAMSNEEDIIQTLEGLRDLGVYVSIDDFGTGYSSLKYLSRFPVNKLKIDKVFIQNRKQNEAIVKSIIHMSHSLDMKVIAEGVETEEQLTFLKNESCDEMQGFFYSKPLPPAHLNTMFQKLTV</sequence>
<dbReference type="SUPFAM" id="SSF141868">
    <property type="entry name" value="EAL domain-like"/>
    <property type="match status" value="1"/>
</dbReference>
<dbReference type="InterPro" id="IPR000014">
    <property type="entry name" value="PAS"/>
</dbReference>
<dbReference type="InterPro" id="IPR000160">
    <property type="entry name" value="GGDEF_dom"/>
</dbReference>
<dbReference type="InterPro" id="IPR035919">
    <property type="entry name" value="EAL_sf"/>
</dbReference>
<dbReference type="PROSITE" id="PS50112">
    <property type="entry name" value="PAS"/>
    <property type="match status" value="1"/>
</dbReference>